<dbReference type="AlphaFoldDB" id="A0A014NBF1"/>
<sequence length="150" mass="17236">MKYTILLTITATLSTALAQGTNAKKPFLKGTQHDCWNQDPETEECNGTKFWCEIPFLRKLDGYKTFKECFDDHEPDPNKSTPQFPNGATQSQKIKMIQDLCLTRQVFGNKYDVSEEKCKEKLRECTDEEGTKNQNPELNVIVECLDNKFS</sequence>
<keyword evidence="1" id="KW-0732">Signal</keyword>
<feature type="chain" id="PRO_5001474344" evidence="1">
    <location>
        <begin position="19"/>
        <end position="150"/>
    </location>
</feature>
<organism evidence="2 3">
    <name type="scientific">Metarhizium robertsii</name>
    <dbReference type="NCBI Taxonomy" id="568076"/>
    <lineage>
        <taxon>Eukaryota</taxon>
        <taxon>Fungi</taxon>
        <taxon>Dikarya</taxon>
        <taxon>Ascomycota</taxon>
        <taxon>Pezizomycotina</taxon>
        <taxon>Sordariomycetes</taxon>
        <taxon>Hypocreomycetidae</taxon>
        <taxon>Hypocreales</taxon>
        <taxon>Clavicipitaceae</taxon>
        <taxon>Metarhizium</taxon>
    </lineage>
</organism>
<evidence type="ECO:0000313" key="3">
    <source>
        <dbReference type="Proteomes" id="UP000030151"/>
    </source>
</evidence>
<reference evidence="2 3" key="1">
    <citation type="submission" date="2014-02" db="EMBL/GenBank/DDBJ databases">
        <title>The genome sequence of the entomopathogenic fungus Metarhizium robertsii ARSEF 2575.</title>
        <authorList>
            <person name="Giuliano Garisto Donzelli B."/>
            <person name="Roe B.A."/>
            <person name="Macmil S.L."/>
            <person name="Krasnoff S.B."/>
            <person name="Gibson D.M."/>
        </authorList>
    </citation>
    <scope>NUCLEOTIDE SEQUENCE [LARGE SCALE GENOMIC DNA]</scope>
    <source>
        <strain evidence="2 3">ARSEF 2575</strain>
    </source>
</reference>
<name>A0A014NBF1_9HYPO</name>
<proteinExistence type="predicted"/>
<evidence type="ECO:0000256" key="1">
    <source>
        <dbReference type="SAM" id="SignalP"/>
    </source>
</evidence>
<protein>
    <submittedName>
        <fullName evidence="2">Uncharacterized protein</fullName>
    </submittedName>
</protein>
<gene>
    <name evidence="2" type="ORF">X797_008274</name>
</gene>
<dbReference type="HOGENOM" id="CLU_1740984_0_0_1"/>
<dbReference type="Proteomes" id="UP000030151">
    <property type="component" value="Unassembled WGS sequence"/>
</dbReference>
<comment type="caution">
    <text evidence="2">The sequence shown here is derived from an EMBL/GenBank/DDBJ whole genome shotgun (WGS) entry which is preliminary data.</text>
</comment>
<accession>A0A014NBF1</accession>
<evidence type="ECO:0000313" key="2">
    <source>
        <dbReference type="EMBL" id="EXU98560.1"/>
    </source>
</evidence>
<feature type="signal peptide" evidence="1">
    <location>
        <begin position="1"/>
        <end position="18"/>
    </location>
</feature>
<dbReference type="EMBL" id="JELW01000025">
    <property type="protein sequence ID" value="EXU98560.1"/>
    <property type="molecule type" value="Genomic_DNA"/>
</dbReference>